<dbReference type="InterPro" id="IPR052933">
    <property type="entry name" value="DNA_Protect_Modify"/>
</dbReference>
<accession>A0ABR5A5P9</accession>
<reference evidence="4 5" key="1">
    <citation type="submission" date="2014-12" db="EMBL/GenBank/DDBJ databases">
        <title>Draft genome sequence of Paenibacillus kamchatkensis strain B-2647.</title>
        <authorList>
            <person name="Karlyshev A.V."/>
            <person name="Kudryashova E.B."/>
        </authorList>
    </citation>
    <scope>NUCLEOTIDE SEQUENCE [LARGE SCALE GENOMIC DNA]</scope>
    <source>
        <strain evidence="4 5">VKM B-2647</strain>
    </source>
</reference>
<organism evidence="4 5">
    <name type="scientific">Gordoniibacillus kamchatkensis</name>
    <dbReference type="NCBI Taxonomy" id="1590651"/>
    <lineage>
        <taxon>Bacteria</taxon>
        <taxon>Bacillati</taxon>
        <taxon>Bacillota</taxon>
        <taxon>Bacilli</taxon>
        <taxon>Bacillales</taxon>
        <taxon>Paenibacillaceae</taxon>
        <taxon>Gordoniibacillus</taxon>
    </lineage>
</organism>
<feature type="non-terminal residue" evidence="4">
    <location>
        <position position="1"/>
    </location>
</feature>
<dbReference type="PROSITE" id="PS51194">
    <property type="entry name" value="HELICASE_CTER"/>
    <property type="match status" value="1"/>
</dbReference>
<dbReference type="SUPFAM" id="SSF52540">
    <property type="entry name" value="P-loop containing nucleoside triphosphate hydrolases"/>
    <property type="match status" value="2"/>
</dbReference>
<dbReference type="SMART" id="SM00490">
    <property type="entry name" value="HELICc"/>
    <property type="match status" value="1"/>
</dbReference>
<dbReference type="InterPro" id="IPR001650">
    <property type="entry name" value="Helicase_C-like"/>
</dbReference>
<keyword evidence="4" id="KW-0067">ATP-binding</keyword>
<evidence type="ECO:0000256" key="1">
    <source>
        <dbReference type="SAM" id="Coils"/>
    </source>
</evidence>
<name>A0ABR5A5P9_9BACL</name>
<dbReference type="Pfam" id="PF04851">
    <property type="entry name" value="ResIII"/>
    <property type="match status" value="1"/>
</dbReference>
<proteinExistence type="predicted"/>
<evidence type="ECO:0000313" key="5">
    <source>
        <dbReference type="Proteomes" id="UP000031967"/>
    </source>
</evidence>
<keyword evidence="5" id="KW-1185">Reference proteome</keyword>
<protein>
    <submittedName>
        <fullName evidence="4">Helicase</fullName>
    </submittedName>
</protein>
<feature type="domain" description="Helicase C-terminal" evidence="3">
    <location>
        <begin position="595"/>
        <end position="763"/>
    </location>
</feature>
<dbReference type="PANTHER" id="PTHR41313">
    <property type="entry name" value="ADENINE-SPECIFIC METHYLTRANSFERASE"/>
    <property type="match status" value="1"/>
</dbReference>
<dbReference type="InterPro" id="IPR014001">
    <property type="entry name" value="Helicase_ATP-bd"/>
</dbReference>
<dbReference type="Gene3D" id="3.40.50.300">
    <property type="entry name" value="P-loop containing nucleotide triphosphate hydrolases"/>
    <property type="match status" value="2"/>
</dbReference>
<feature type="region of interest" description="Disordered" evidence="2">
    <location>
        <begin position="995"/>
        <end position="1018"/>
    </location>
</feature>
<evidence type="ECO:0000313" key="4">
    <source>
        <dbReference type="EMBL" id="KIL36354.1"/>
    </source>
</evidence>
<feature type="coiled-coil region" evidence="1">
    <location>
        <begin position="311"/>
        <end position="358"/>
    </location>
</feature>
<dbReference type="GO" id="GO:0004386">
    <property type="term" value="F:helicase activity"/>
    <property type="evidence" value="ECO:0007669"/>
    <property type="project" value="UniProtKB-KW"/>
</dbReference>
<dbReference type="SMART" id="SM00487">
    <property type="entry name" value="DEXDc"/>
    <property type="match status" value="1"/>
</dbReference>
<evidence type="ECO:0000256" key="2">
    <source>
        <dbReference type="SAM" id="MobiDB-lite"/>
    </source>
</evidence>
<keyword evidence="1" id="KW-0175">Coiled coil</keyword>
<dbReference type="InterPro" id="IPR006935">
    <property type="entry name" value="Helicase/UvrB_N"/>
</dbReference>
<dbReference type="Proteomes" id="UP000031967">
    <property type="component" value="Unassembled WGS sequence"/>
</dbReference>
<sequence>QFAAYDAERYGENVKALEAVQPKDLDASEIDVRLGATWLPPEDIRQFLFELVDTPPMYQTYINVMYSEYTAAWNVKGKSDDRSNNIKANVTYGTNRVNAYKILEDTLNLRDVRVFDTVYEDGVEKRVLNKQETAIAQQKQEMMKEAFRDWIWKDPQRRERLTRLYNDRFNAIRPREYDGSHIRFTGMNPEIRLRRHQVNAIARALYGGNSLFAHCVGAGKTFAMTAAAMESKHLGLCNKSMLVVPNHLTEQWAAEYLQLYPSANILVATKKDFETKNRKMFCARIATGDYDAIIIGHSQFEKIPISTERQRQQLYEQISEITSGIRELKEARGERYAIKQLEKTKKTLQIKLEKLNDTSRKDDVVTFEELGVDRLFVDEADSYKNLFLYTKMRNVAGLSQTEAQKSSDMFAKCRYLDELTGGRGIIFATGTPISNSITEMYTMQRYLQYERLKRQGLQHFDAWASTFGETVTAIELAPEGTGYRAKTRFARFYNLPELMNMFKEVADIQTADMLQLPVPKAHFHNVAVPPSDFQRDMVADLARRAERVRAKEVEPHEDNMLTITNDGRKLALDQRLANPLLPDDEGSKVSACADNIYRYWTEHQEQRLTQLVFCDLSIPKQDGAFNVYDQLRRKLMEKGVPAEEIAYIHDANTEVKKKELFSKVRSGQVRILLGSTFKMGAGTNVQTKLIALHDLDYPWRPRDLEQRSGRIIRQGNQNSEVHIFRYVTENTFDAYLYQTLENKQRFISQIMTSKSPVRSAEDIDETALSYAEVKALATGNPYIKEKMDLDIQVSKLKLLKANHLSQRYALEDRLLKLLPQQIKSTVERIAGYEQDVALYTRSLSSEADGTDKFPGMVIKDFTYTERAAAGAALLDACKGMTSPDPQEFGSYRGFSLWLSFDSFHKEYKVTLRGALGHTVTLGADAGGNISRINNALSDLPAKLEHAREQLATLRLQMETAKEQIAAPFEKEQELQTKSARLAELNALLNMDKRENEAVDSVPDEEPEALEWRMVSRER</sequence>
<dbReference type="EMBL" id="JXAK01000111">
    <property type="protein sequence ID" value="KIL36354.1"/>
    <property type="molecule type" value="Genomic_DNA"/>
</dbReference>
<dbReference type="InterPro" id="IPR027417">
    <property type="entry name" value="P-loop_NTPase"/>
</dbReference>
<gene>
    <name evidence="4" type="ORF">SD70_31665</name>
</gene>
<feature type="compositionally biased region" description="Basic and acidic residues" evidence="2">
    <location>
        <begin position="1009"/>
        <end position="1018"/>
    </location>
</feature>
<dbReference type="Pfam" id="PF00271">
    <property type="entry name" value="Helicase_C"/>
    <property type="match status" value="1"/>
</dbReference>
<dbReference type="RefSeq" id="WP_041052589.1">
    <property type="nucleotide sequence ID" value="NZ_JXAK01000111.1"/>
</dbReference>
<comment type="caution">
    <text evidence="4">The sequence shown here is derived from an EMBL/GenBank/DDBJ whole genome shotgun (WGS) entry which is preliminary data.</text>
</comment>
<keyword evidence="4" id="KW-0347">Helicase</keyword>
<evidence type="ECO:0000259" key="3">
    <source>
        <dbReference type="PROSITE" id="PS51194"/>
    </source>
</evidence>
<keyword evidence="4" id="KW-0378">Hydrolase</keyword>
<dbReference type="PANTHER" id="PTHR41313:SF1">
    <property type="entry name" value="DNA METHYLASE ADENINE-SPECIFIC DOMAIN-CONTAINING PROTEIN"/>
    <property type="match status" value="1"/>
</dbReference>
<keyword evidence="4" id="KW-0547">Nucleotide-binding</keyword>